<name>A0A6G2CGI9_9FIRM</name>
<comment type="caution">
    <text evidence="2">The sequence shown here is derived from an EMBL/GenBank/DDBJ whole genome shotgun (WGS) entry which is preliminary data.</text>
</comment>
<evidence type="ECO:0000313" key="1">
    <source>
        <dbReference type="EMBL" id="MTK22878.1"/>
    </source>
</evidence>
<accession>A0A6G2CGI9</accession>
<evidence type="ECO:0000313" key="2">
    <source>
        <dbReference type="EMBL" id="MTL95015.1"/>
    </source>
</evidence>
<proteinExistence type="predicted"/>
<reference evidence="2 3" key="1">
    <citation type="journal article" date="2019" name="Nat. Med.">
        <title>A library of human gut bacterial isolates paired with longitudinal multiomics data enables mechanistic microbiome research.</title>
        <authorList>
            <person name="Poyet M."/>
            <person name="Groussin M."/>
            <person name="Gibbons S.M."/>
            <person name="Avila-Pacheco J."/>
            <person name="Jiang X."/>
            <person name="Kearney S.M."/>
            <person name="Perrotta A.R."/>
            <person name="Berdy B."/>
            <person name="Zhao S."/>
            <person name="Lieberman T.D."/>
            <person name="Swanson P.K."/>
            <person name="Smith M."/>
            <person name="Roesemann S."/>
            <person name="Alexander J.E."/>
            <person name="Rich S.A."/>
            <person name="Livny J."/>
            <person name="Vlamakis H."/>
            <person name="Clish C."/>
            <person name="Bullock K."/>
            <person name="Deik A."/>
            <person name="Scott J."/>
            <person name="Pierce K.A."/>
            <person name="Xavier R.J."/>
            <person name="Alm E.J."/>
        </authorList>
    </citation>
    <scope>NUCLEOTIDE SEQUENCE</scope>
    <source>
        <strain evidence="2">BIOML-A179</strain>
        <strain evidence="1 3">BIOML-A198</strain>
    </source>
</reference>
<dbReference type="EMBL" id="WMQE01000074">
    <property type="protein sequence ID" value="MTK22878.1"/>
    <property type="molecule type" value="Genomic_DNA"/>
</dbReference>
<organism evidence="2">
    <name type="scientific">Turicibacter sanguinis</name>
    <dbReference type="NCBI Taxonomy" id="154288"/>
    <lineage>
        <taxon>Bacteria</taxon>
        <taxon>Bacillati</taxon>
        <taxon>Bacillota</taxon>
        <taxon>Erysipelotrichia</taxon>
        <taxon>Erysipelotrichales</taxon>
        <taxon>Turicibacteraceae</taxon>
        <taxon>Turicibacter</taxon>
    </lineage>
</organism>
<dbReference type="AlphaFoldDB" id="A0A6G2CGI9"/>
<dbReference type="Proteomes" id="UP000487649">
    <property type="component" value="Unassembled WGS sequence"/>
</dbReference>
<dbReference type="RefSeq" id="WP_006783413.1">
    <property type="nucleotide sequence ID" value="NZ_RCYV01000017.1"/>
</dbReference>
<dbReference type="EMBL" id="WMQV01000029">
    <property type="protein sequence ID" value="MTL95015.1"/>
    <property type="molecule type" value="Genomic_DNA"/>
</dbReference>
<protein>
    <submittedName>
        <fullName evidence="2">Uncharacterized protein</fullName>
    </submittedName>
</protein>
<sequence>MNIIKILETIGYKVIKYNHNRQVYLVNKVPARVKRERLKRNPDIKIRIHNIDFDRDGDLYIEFIDERGNVCDTYWHNNMTILYDIDFDEVDDEDEEEIDEDHDEWLMMDCSIFRKMLN</sequence>
<evidence type="ECO:0000313" key="3">
    <source>
        <dbReference type="Proteomes" id="UP000487649"/>
    </source>
</evidence>
<gene>
    <name evidence="2" type="ORF">GMA64_10785</name>
    <name evidence="1" type="ORF">GMA92_15920</name>
</gene>